<dbReference type="InterPro" id="IPR025530">
    <property type="entry name" value="DUF4417"/>
</dbReference>
<protein>
    <submittedName>
        <fullName evidence="1">DUF4417 domain-containing protein</fullName>
    </submittedName>
</protein>
<evidence type="ECO:0000313" key="1">
    <source>
        <dbReference type="EMBL" id="MDJ1129835.1"/>
    </source>
</evidence>
<name>A0ABT6ZLC3_9ACTN</name>
<dbReference type="Proteomes" id="UP001431693">
    <property type="component" value="Unassembled WGS sequence"/>
</dbReference>
<evidence type="ECO:0000313" key="2">
    <source>
        <dbReference type="Proteomes" id="UP001431693"/>
    </source>
</evidence>
<dbReference type="Pfam" id="PF14386">
    <property type="entry name" value="DUF4417"/>
    <property type="match status" value="1"/>
</dbReference>
<comment type="caution">
    <text evidence="1">The sequence shown here is derived from an EMBL/GenBank/DDBJ whole genome shotgun (WGS) entry which is preliminary data.</text>
</comment>
<organism evidence="1 2">
    <name type="scientific">Kribbibacterium absianum</name>
    <dbReference type="NCBI Taxonomy" id="3044210"/>
    <lineage>
        <taxon>Bacteria</taxon>
        <taxon>Bacillati</taxon>
        <taxon>Actinomycetota</taxon>
        <taxon>Coriobacteriia</taxon>
        <taxon>Coriobacteriales</taxon>
        <taxon>Kribbibacteriaceae</taxon>
        <taxon>Kribbibacterium</taxon>
    </lineage>
</organism>
<dbReference type="EMBL" id="JASJEX010000003">
    <property type="protein sequence ID" value="MDJ1129835.1"/>
    <property type="molecule type" value="Genomic_DNA"/>
</dbReference>
<accession>A0ABT6ZLC3</accession>
<dbReference type="RefSeq" id="WP_283712956.1">
    <property type="nucleotide sequence ID" value="NZ_JASJEW010000002.1"/>
</dbReference>
<gene>
    <name evidence="1" type="ORF">QJ043_07070</name>
</gene>
<proteinExistence type="predicted"/>
<keyword evidence="2" id="KW-1185">Reference proteome</keyword>
<sequence>MKNGASRIHRRDTIHSWLVDGAVFEGGEGSPEMPAMEACQTVPDIIVPLSIAIETRARIQPGTFVCGYEDDCRLESFWANPKRYAGRLQAFSGAVSLDYSSCNDFPEPVKIWNTYRDRASGAWMQSSLGMDVIANGRCQELTKAWSLNGLPNHGLIAIGTRACSKDPEARRYLLEEVRLVCDRLEPTGLVVYGTTRYGVLDYPLSLGIPVYHCPGAGRGLLDADFRVRPLEATNV</sequence>
<reference evidence="1" key="1">
    <citation type="submission" date="2023-05" db="EMBL/GenBank/DDBJ databases">
        <title>[olsenella] sp. nov., isolated from a pig farm feces dump.</title>
        <authorList>
            <person name="Chang Y.-H."/>
        </authorList>
    </citation>
    <scope>NUCLEOTIDE SEQUENCE</scope>
    <source>
        <strain evidence="1">YH-ols2217</strain>
    </source>
</reference>